<name>A0A345RQP5_9PSED</name>
<sequence>MASEHIERFDTVATNVLKALHSKFPAAFHPTPNSIGLTDEEPVTVNGRREFSEEYDRLSTETKQALNFLIEEGFVHDRQYRIGPSHVITAKGLKALERIDPAFPAPALADM</sequence>
<evidence type="ECO:0000313" key="1">
    <source>
        <dbReference type="EMBL" id="AXI61611.1"/>
    </source>
</evidence>
<organism evidence="1 2">
    <name type="scientific">Pseudomonas kribbensis</name>
    <dbReference type="NCBI Taxonomy" id="1628086"/>
    <lineage>
        <taxon>Bacteria</taxon>
        <taxon>Pseudomonadati</taxon>
        <taxon>Pseudomonadota</taxon>
        <taxon>Gammaproteobacteria</taxon>
        <taxon>Pseudomonadales</taxon>
        <taxon>Pseudomonadaceae</taxon>
        <taxon>Pseudomonas</taxon>
    </lineage>
</organism>
<dbReference type="AlphaFoldDB" id="A0A345RQP5"/>
<evidence type="ECO:0008006" key="3">
    <source>
        <dbReference type="Google" id="ProtNLM"/>
    </source>
</evidence>
<proteinExistence type="predicted"/>
<protein>
    <recommendedName>
        <fullName evidence="3">Transcriptional regulator</fullName>
    </recommendedName>
</protein>
<dbReference type="KEGG" id="pke:DLD99_14385"/>
<dbReference type="EMBL" id="CP029608">
    <property type="protein sequence ID" value="AXI61611.1"/>
    <property type="molecule type" value="Genomic_DNA"/>
</dbReference>
<keyword evidence="2" id="KW-1185">Reference proteome</keyword>
<accession>A0A345RQP5</accession>
<reference evidence="1 2" key="1">
    <citation type="submission" date="2018-05" db="EMBL/GenBank/DDBJ databases">
        <title>Complete genome sequence of Pseudomonas kribbensis 46-2(T).</title>
        <authorList>
            <person name="Jeong H."/>
            <person name="Lee S.-G."/>
            <person name="Rha E."/>
            <person name="Kim H."/>
        </authorList>
    </citation>
    <scope>NUCLEOTIDE SEQUENCE [LARGE SCALE GENOMIC DNA]</scope>
    <source>
        <strain evidence="1 2">46-2</strain>
    </source>
</reference>
<dbReference type="Proteomes" id="UP000253720">
    <property type="component" value="Chromosome"/>
</dbReference>
<dbReference type="RefSeq" id="WP_114882996.1">
    <property type="nucleotide sequence ID" value="NZ_CP029608.1"/>
</dbReference>
<evidence type="ECO:0000313" key="2">
    <source>
        <dbReference type="Proteomes" id="UP000253720"/>
    </source>
</evidence>
<gene>
    <name evidence="1" type="ORF">DLD99_14385</name>
</gene>